<gene>
    <name evidence="1" type="ORF">PsorP6_007175</name>
</gene>
<dbReference type="Proteomes" id="UP001163321">
    <property type="component" value="Chromosome 3"/>
</dbReference>
<organism evidence="1 2">
    <name type="scientific">Peronosclerospora sorghi</name>
    <dbReference type="NCBI Taxonomy" id="230839"/>
    <lineage>
        <taxon>Eukaryota</taxon>
        <taxon>Sar</taxon>
        <taxon>Stramenopiles</taxon>
        <taxon>Oomycota</taxon>
        <taxon>Peronosporomycetes</taxon>
        <taxon>Peronosporales</taxon>
        <taxon>Peronosporaceae</taxon>
        <taxon>Peronosclerospora</taxon>
    </lineage>
</organism>
<dbReference type="EMBL" id="CM047582">
    <property type="protein sequence ID" value="KAI9914455.1"/>
    <property type="molecule type" value="Genomic_DNA"/>
</dbReference>
<comment type="caution">
    <text evidence="1">The sequence shown here is derived from an EMBL/GenBank/DDBJ whole genome shotgun (WGS) entry which is preliminary data.</text>
</comment>
<sequence length="103" mass="11712">MFGRIVTPLKDGKLLRAVSQGANETEVERVNSAITSIRQAAEWGMGAVDRVFRQLLGLLPFDPVVRRRRLVNLHHLYNLRVRTISTSQIRTVSQLHDEVEGHL</sequence>
<keyword evidence="2" id="KW-1185">Reference proteome</keyword>
<protein>
    <submittedName>
        <fullName evidence="1">Uncharacterized protein</fullName>
    </submittedName>
</protein>
<accession>A0ACC0W6K9</accession>
<evidence type="ECO:0000313" key="1">
    <source>
        <dbReference type="EMBL" id="KAI9914455.1"/>
    </source>
</evidence>
<evidence type="ECO:0000313" key="2">
    <source>
        <dbReference type="Proteomes" id="UP001163321"/>
    </source>
</evidence>
<reference evidence="1 2" key="1">
    <citation type="journal article" date="2022" name="bioRxiv">
        <title>The genome of the oomycete Peronosclerospora sorghi, a cosmopolitan pathogen of maize and sorghum, is inflated with dispersed pseudogenes.</title>
        <authorList>
            <person name="Fletcher K."/>
            <person name="Martin F."/>
            <person name="Isakeit T."/>
            <person name="Cavanaugh K."/>
            <person name="Magill C."/>
            <person name="Michelmore R."/>
        </authorList>
    </citation>
    <scope>NUCLEOTIDE SEQUENCE [LARGE SCALE GENOMIC DNA]</scope>
    <source>
        <strain evidence="1">P6</strain>
    </source>
</reference>
<proteinExistence type="predicted"/>
<name>A0ACC0W6K9_9STRA</name>